<evidence type="ECO:0000313" key="4">
    <source>
        <dbReference type="EMBL" id="RPA27358.1"/>
    </source>
</evidence>
<dbReference type="InterPro" id="IPR035903">
    <property type="entry name" value="HesB-like_dom_sf"/>
</dbReference>
<organism evidence="4 6">
    <name type="scientific">Shewanella psychromarinicola</name>
    <dbReference type="NCBI Taxonomy" id="2487742"/>
    <lineage>
        <taxon>Bacteria</taxon>
        <taxon>Pseudomonadati</taxon>
        <taxon>Pseudomonadota</taxon>
        <taxon>Gammaproteobacteria</taxon>
        <taxon>Alteromonadales</taxon>
        <taxon>Shewanellaceae</taxon>
        <taxon>Shewanella</taxon>
    </lineage>
</organism>
<evidence type="ECO:0000313" key="3">
    <source>
        <dbReference type="EMBL" id="AZG36261.1"/>
    </source>
</evidence>
<evidence type="ECO:0000313" key="5">
    <source>
        <dbReference type="Proteomes" id="UP000273778"/>
    </source>
</evidence>
<evidence type="ECO:0000313" key="6">
    <source>
        <dbReference type="Proteomes" id="UP000278855"/>
    </source>
</evidence>
<reference evidence="3 5" key="1">
    <citation type="submission" date="2018-11" db="EMBL/GenBank/DDBJ databases">
        <title>Shewanella sp. M2.</title>
        <authorList>
            <person name="Hwang Y.J."/>
            <person name="Hwang C.Y."/>
        </authorList>
    </citation>
    <scope>NUCLEOTIDE SEQUENCE [LARGE SCALE GENOMIC DNA]</scope>
    <source>
        <strain evidence="3 5">M2</strain>
    </source>
</reference>
<dbReference type="SUPFAM" id="SSF89360">
    <property type="entry name" value="HesB-like domain"/>
    <property type="match status" value="1"/>
</dbReference>
<dbReference type="Proteomes" id="UP000273778">
    <property type="component" value="Chromosome"/>
</dbReference>
<dbReference type="AlphaFoldDB" id="A0A3N4DSV6"/>
<name>A0A3N4DSV6_9GAMM</name>
<dbReference type="EMBL" id="CP034073">
    <property type="protein sequence ID" value="AZG36261.1"/>
    <property type="molecule type" value="Genomic_DNA"/>
</dbReference>
<sequence>MTVMKFEPNKTSVTLSDNARSYLEKEILNKNAFGLCFSVKKSGCNGFRYVLDFIDNPITEEGFIVINDKLKLYVTQEALPYVNGTEIDCVTEGLNKVIKFNNPKSSAECGCGESFSV</sequence>
<keyword evidence="5" id="KW-1185">Reference proteome</keyword>
<dbReference type="GO" id="GO:0005829">
    <property type="term" value="C:cytosol"/>
    <property type="evidence" value="ECO:0007669"/>
    <property type="project" value="TreeGrafter"/>
</dbReference>
<dbReference type="Gene3D" id="2.60.300.12">
    <property type="entry name" value="HesB-like domain"/>
    <property type="match status" value="1"/>
</dbReference>
<evidence type="ECO:0000259" key="2">
    <source>
        <dbReference type="Pfam" id="PF01521"/>
    </source>
</evidence>
<dbReference type="PANTHER" id="PTHR10072">
    <property type="entry name" value="IRON-SULFUR CLUSTER ASSEMBLY PROTEIN"/>
    <property type="match status" value="1"/>
</dbReference>
<dbReference type="GO" id="GO:0051537">
    <property type="term" value="F:2 iron, 2 sulfur cluster binding"/>
    <property type="evidence" value="ECO:0007669"/>
    <property type="project" value="TreeGrafter"/>
</dbReference>
<protein>
    <submittedName>
        <fullName evidence="4">Iron-sulfur cluster assembly accessory protein</fullName>
    </submittedName>
</protein>
<comment type="similarity">
    <text evidence="1">Belongs to the HesB/IscA family.</text>
</comment>
<feature type="domain" description="Core" evidence="2">
    <location>
        <begin position="13"/>
        <end position="113"/>
    </location>
</feature>
<reference evidence="6" key="2">
    <citation type="submission" date="2018-11" db="EMBL/GenBank/DDBJ databases">
        <title>Shewanella sp. R106.</title>
        <authorList>
            <person name="Hwang Y.J."/>
            <person name="Hwang C.Y."/>
        </authorList>
    </citation>
    <scope>NUCLEOTIDE SEQUENCE [LARGE SCALE GENOMIC DNA]</scope>
    <source>
        <strain evidence="6">R106</strain>
    </source>
</reference>
<dbReference type="Pfam" id="PF01521">
    <property type="entry name" value="Fe-S_biosyn"/>
    <property type="match status" value="1"/>
</dbReference>
<dbReference type="InterPro" id="IPR016092">
    <property type="entry name" value="ATAP"/>
</dbReference>
<dbReference type="InterPro" id="IPR050322">
    <property type="entry name" value="Fe-S_cluster_asmbl/transfer"/>
</dbReference>
<dbReference type="Proteomes" id="UP000278855">
    <property type="component" value="Unassembled WGS sequence"/>
</dbReference>
<dbReference type="OrthoDB" id="9801228at2"/>
<accession>A0A3N4DSV6</accession>
<dbReference type="InterPro" id="IPR000361">
    <property type="entry name" value="ATAP_core_dom"/>
</dbReference>
<proteinExistence type="inferred from homology"/>
<reference evidence="4" key="3">
    <citation type="submission" date="2018-11" db="EMBL/GenBank/DDBJ databases">
        <authorList>
            <person name="Hwang Y.J."/>
            <person name="Hwang C.Y."/>
        </authorList>
    </citation>
    <scope>NUCLEOTIDE SEQUENCE</scope>
    <source>
        <strain evidence="4">R106</strain>
    </source>
</reference>
<gene>
    <name evidence="4" type="ORF">EGC77_17450</name>
    <name evidence="3" type="ORF">EGC80_16180</name>
</gene>
<dbReference type="KEGG" id="spsr:EGC80_16180"/>
<evidence type="ECO:0000256" key="1">
    <source>
        <dbReference type="ARBA" id="ARBA00006718"/>
    </source>
</evidence>
<dbReference type="GO" id="GO:0016226">
    <property type="term" value="P:iron-sulfur cluster assembly"/>
    <property type="evidence" value="ECO:0007669"/>
    <property type="project" value="InterPro"/>
</dbReference>
<dbReference type="EMBL" id="RKKB01000013">
    <property type="protein sequence ID" value="RPA27358.1"/>
    <property type="molecule type" value="Genomic_DNA"/>
</dbReference>
<dbReference type="NCBIfam" id="TIGR00049">
    <property type="entry name" value="iron-sulfur cluster assembly accessory protein"/>
    <property type="match status" value="1"/>
</dbReference>
<dbReference type="PANTHER" id="PTHR10072:SF47">
    <property type="entry name" value="PROTEIN SUFA"/>
    <property type="match status" value="1"/>
</dbReference>
<dbReference type="RefSeq" id="WP_124013719.1">
    <property type="nucleotide sequence ID" value="NZ_CP034073.1"/>
</dbReference>